<dbReference type="EMBL" id="AM443527">
    <property type="protein sequence ID" value="CAN76313.1"/>
    <property type="molecule type" value="Genomic_DNA"/>
</dbReference>
<organism evidence="1">
    <name type="scientific">Vitis vinifera</name>
    <name type="common">Grape</name>
    <dbReference type="NCBI Taxonomy" id="29760"/>
    <lineage>
        <taxon>Eukaryota</taxon>
        <taxon>Viridiplantae</taxon>
        <taxon>Streptophyta</taxon>
        <taxon>Embryophyta</taxon>
        <taxon>Tracheophyta</taxon>
        <taxon>Spermatophyta</taxon>
        <taxon>Magnoliopsida</taxon>
        <taxon>eudicotyledons</taxon>
        <taxon>Gunneridae</taxon>
        <taxon>Pentapetalae</taxon>
        <taxon>rosids</taxon>
        <taxon>Vitales</taxon>
        <taxon>Vitaceae</taxon>
        <taxon>Viteae</taxon>
        <taxon>Vitis</taxon>
    </lineage>
</organism>
<evidence type="ECO:0000313" key="1">
    <source>
        <dbReference type="EMBL" id="CAN76313.1"/>
    </source>
</evidence>
<gene>
    <name evidence="1" type="ORF">VITISV_032156</name>
</gene>
<dbReference type="AlphaFoldDB" id="A5B1N1"/>
<protein>
    <submittedName>
        <fullName evidence="1">Uncharacterized protein</fullName>
    </submittedName>
</protein>
<sequence length="126" mass="14955">MMSARFRRHTKGLRNHFAAKGYSRKAAKLDFILRFSASNLRHISGNFRRKTTTLYKKVAKSFRNKRVISQHFAKCFLQLRVIAMAVNSSFQLRIAHRLKHWIADFLSFEMVYRMHQLDFRKCSKSG</sequence>
<reference evidence="1" key="1">
    <citation type="journal article" date="2007" name="PLoS ONE">
        <title>The first genome sequence of an elite grapevine cultivar (Pinot noir Vitis vinifera L.): coping with a highly heterozygous genome.</title>
        <authorList>
            <person name="Velasco R."/>
            <person name="Zharkikh A."/>
            <person name="Troggio M."/>
            <person name="Cartwright D.A."/>
            <person name="Cestaro A."/>
            <person name="Pruss D."/>
            <person name="Pindo M."/>
            <person name="FitzGerald L.M."/>
            <person name="Vezzulli S."/>
            <person name="Reid J."/>
            <person name="Malacarne G."/>
            <person name="Iliev D."/>
            <person name="Coppola G."/>
            <person name="Wardell B."/>
            <person name="Micheletti D."/>
            <person name="Macalma T."/>
            <person name="Facci M."/>
            <person name="Mitchell J.T."/>
            <person name="Perazzolli M."/>
            <person name="Eldredge G."/>
            <person name="Gatto P."/>
            <person name="Oyzerski R."/>
            <person name="Moretto M."/>
            <person name="Gutin N."/>
            <person name="Stefanini M."/>
            <person name="Chen Y."/>
            <person name="Segala C."/>
            <person name="Davenport C."/>
            <person name="Dematte L."/>
            <person name="Mraz A."/>
            <person name="Battilana J."/>
            <person name="Stormo K."/>
            <person name="Costa F."/>
            <person name="Tao Q."/>
            <person name="Si-Ammour A."/>
            <person name="Harkins T."/>
            <person name="Lackey A."/>
            <person name="Perbost C."/>
            <person name="Taillon B."/>
            <person name="Stella A."/>
            <person name="Solovyev V."/>
            <person name="Fawcett J.A."/>
            <person name="Sterck L."/>
            <person name="Vandepoele K."/>
            <person name="Grando S.M."/>
            <person name="Toppo S."/>
            <person name="Moser C."/>
            <person name="Lanchbury J."/>
            <person name="Bogden R."/>
            <person name="Skolnick M."/>
            <person name="Sgaramella V."/>
            <person name="Bhatnagar S.K."/>
            <person name="Fontana P."/>
            <person name="Gutin A."/>
            <person name="Van de Peer Y."/>
            <person name="Salamini F."/>
            <person name="Viola R."/>
        </authorList>
    </citation>
    <scope>NUCLEOTIDE SEQUENCE</scope>
</reference>
<accession>A5B1N1</accession>
<proteinExistence type="predicted"/>
<name>A5B1N1_VITVI</name>